<protein>
    <recommendedName>
        <fullName evidence="1">Reverse transcriptase domain-containing protein</fullName>
    </recommendedName>
</protein>
<gene>
    <name evidence="2" type="ORF">BB561_005058</name>
</gene>
<dbReference type="SUPFAM" id="SSF56672">
    <property type="entry name" value="DNA/RNA polymerases"/>
    <property type="match status" value="1"/>
</dbReference>
<sequence>MTINFKQNKTTTTYCMMPFGTKAAEWAPLILAAGSIDCLLNTDPEITAILREVAFLFDPTPSIIDTDFSHQLRLTTDQPIHARIRRYSLLEVKILKERIKELYQSGYARPSIPPYSANPLIVPKADASAFSTSDRHHEFLVMPQGMSNSSATFQRNIDCTLRECIDGGYCAAFADDILVYSKRKTELLRMNIKPE</sequence>
<proteinExistence type="predicted"/>
<dbReference type="EMBL" id="MBFR01000280">
    <property type="protein sequence ID" value="PVU90031.1"/>
    <property type="molecule type" value="Genomic_DNA"/>
</dbReference>
<dbReference type="Gene3D" id="3.10.10.10">
    <property type="entry name" value="HIV Type 1 Reverse Transcriptase, subunit A, domain 1"/>
    <property type="match status" value="2"/>
</dbReference>
<keyword evidence="3" id="KW-1185">Reference proteome</keyword>
<reference evidence="2 3" key="1">
    <citation type="journal article" date="2018" name="MBio">
        <title>Comparative Genomics Reveals the Core Gene Toolbox for the Fungus-Insect Symbiosis.</title>
        <authorList>
            <person name="Wang Y."/>
            <person name="Stata M."/>
            <person name="Wang W."/>
            <person name="Stajich J.E."/>
            <person name="White M.M."/>
            <person name="Moncalvo J.M."/>
        </authorList>
    </citation>
    <scope>NUCLEOTIDE SEQUENCE [LARGE SCALE GENOMIC DNA]</scope>
    <source>
        <strain evidence="2 3">SWE-8-4</strain>
    </source>
</reference>
<dbReference type="PANTHER" id="PTHR24559">
    <property type="entry name" value="TRANSPOSON TY3-I GAG-POL POLYPROTEIN"/>
    <property type="match status" value="1"/>
</dbReference>
<dbReference type="AlphaFoldDB" id="A0A2T9YCI5"/>
<dbReference type="PANTHER" id="PTHR24559:SF444">
    <property type="entry name" value="REVERSE TRANSCRIPTASE DOMAIN-CONTAINING PROTEIN"/>
    <property type="match status" value="1"/>
</dbReference>
<dbReference type="InterPro" id="IPR000477">
    <property type="entry name" value="RT_dom"/>
</dbReference>
<evidence type="ECO:0000259" key="1">
    <source>
        <dbReference type="Pfam" id="PF00078"/>
    </source>
</evidence>
<dbReference type="InterPro" id="IPR043502">
    <property type="entry name" value="DNA/RNA_pol_sf"/>
</dbReference>
<organism evidence="2 3">
    <name type="scientific">Smittium simulii</name>
    <dbReference type="NCBI Taxonomy" id="133385"/>
    <lineage>
        <taxon>Eukaryota</taxon>
        <taxon>Fungi</taxon>
        <taxon>Fungi incertae sedis</taxon>
        <taxon>Zoopagomycota</taxon>
        <taxon>Kickxellomycotina</taxon>
        <taxon>Harpellomycetes</taxon>
        <taxon>Harpellales</taxon>
        <taxon>Legeriomycetaceae</taxon>
        <taxon>Smittium</taxon>
    </lineage>
</organism>
<comment type="caution">
    <text evidence="2">The sequence shown here is derived from an EMBL/GenBank/DDBJ whole genome shotgun (WGS) entry which is preliminary data.</text>
</comment>
<evidence type="ECO:0000313" key="2">
    <source>
        <dbReference type="EMBL" id="PVU90031.1"/>
    </source>
</evidence>
<dbReference type="InterPro" id="IPR043128">
    <property type="entry name" value="Rev_trsase/Diguanyl_cyclase"/>
</dbReference>
<accession>A0A2T9YCI5</accession>
<dbReference type="Pfam" id="PF00078">
    <property type="entry name" value="RVT_1"/>
    <property type="match status" value="1"/>
</dbReference>
<evidence type="ECO:0000313" key="3">
    <source>
        <dbReference type="Proteomes" id="UP000245383"/>
    </source>
</evidence>
<feature type="domain" description="Reverse transcriptase" evidence="1">
    <location>
        <begin position="131"/>
        <end position="189"/>
    </location>
</feature>
<dbReference type="STRING" id="133385.A0A2T9YCI5"/>
<dbReference type="Proteomes" id="UP000245383">
    <property type="component" value="Unassembled WGS sequence"/>
</dbReference>
<dbReference type="OrthoDB" id="5589373at2759"/>
<dbReference type="Gene3D" id="3.30.70.270">
    <property type="match status" value="1"/>
</dbReference>
<name>A0A2T9YCI5_9FUNG</name>
<dbReference type="InterPro" id="IPR053134">
    <property type="entry name" value="RNA-dir_DNA_polymerase"/>
</dbReference>